<reference evidence="9 10" key="1">
    <citation type="journal article" date="2017" name="Genome Announc.">
        <title>Draft Genome Sequence of Romboutsia maritimum sp. nov. Strain CCRI-22766(T), Isolated from Coastal Estuarine Mud.</title>
        <authorList>
            <person name="Maheux A.F."/>
            <person name="Boudreau D.K."/>
            <person name="Berube E."/>
            <person name="Boissinot M."/>
            <person name="Raymond F."/>
            <person name="Brodeur S."/>
            <person name="Corbeil J."/>
            <person name="Brightwell G."/>
            <person name="Broda D."/>
            <person name="Omar R.F."/>
            <person name="Bergeron M.G."/>
        </authorList>
    </citation>
    <scope>NUCLEOTIDE SEQUENCE [LARGE SCALE GENOMIC DNA]</scope>
    <source>
        <strain evidence="9 10">CCRI-22766</strain>
    </source>
</reference>
<evidence type="ECO:0000256" key="3">
    <source>
        <dbReference type="ARBA" id="ARBA00022679"/>
    </source>
</evidence>
<keyword evidence="7" id="KW-0472">Membrane</keyword>
<evidence type="ECO:0000256" key="5">
    <source>
        <dbReference type="ARBA" id="ARBA00022764"/>
    </source>
</evidence>
<keyword evidence="7" id="KW-1133">Transmembrane helix</keyword>
<keyword evidence="5" id="KW-0574">Periplasm</keyword>
<comment type="subcellular location">
    <subcellularLocation>
        <location evidence="1">Periplasm</location>
    </subcellularLocation>
</comment>
<feature type="domain" description="AlgX/AlgJ SGNH hydrolase-like" evidence="8">
    <location>
        <begin position="109"/>
        <end position="220"/>
    </location>
</feature>
<evidence type="ECO:0000256" key="7">
    <source>
        <dbReference type="SAM" id="Phobius"/>
    </source>
</evidence>
<dbReference type="InterPro" id="IPR031811">
    <property type="entry name" value="ALGX/ALGJ_SGNH-like"/>
</dbReference>
<dbReference type="Pfam" id="PF16822">
    <property type="entry name" value="ALGX"/>
    <property type="match status" value="1"/>
</dbReference>
<evidence type="ECO:0000313" key="10">
    <source>
        <dbReference type="Proteomes" id="UP000243494"/>
    </source>
</evidence>
<evidence type="ECO:0000256" key="2">
    <source>
        <dbReference type="ARBA" id="ARBA00005182"/>
    </source>
</evidence>
<evidence type="ECO:0000259" key="8">
    <source>
        <dbReference type="Pfam" id="PF16822"/>
    </source>
</evidence>
<dbReference type="GO" id="GO:0042597">
    <property type="term" value="C:periplasmic space"/>
    <property type="evidence" value="ECO:0007669"/>
    <property type="project" value="UniProtKB-SubCell"/>
</dbReference>
<keyword evidence="4" id="KW-0732">Signal</keyword>
<dbReference type="GO" id="GO:0042121">
    <property type="term" value="P:alginic acid biosynthetic process"/>
    <property type="evidence" value="ECO:0007669"/>
    <property type="project" value="UniProtKB-UniPathway"/>
</dbReference>
<dbReference type="OrthoDB" id="175771at2"/>
<dbReference type="Proteomes" id="UP000243494">
    <property type="component" value="Unassembled WGS sequence"/>
</dbReference>
<gene>
    <name evidence="9" type="ORF">CHF27_005830</name>
</gene>
<evidence type="ECO:0000256" key="6">
    <source>
        <dbReference type="ARBA" id="ARBA00022841"/>
    </source>
</evidence>
<comment type="caution">
    <text evidence="9">The sequence shown here is derived from an EMBL/GenBank/DDBJ whole genome shotgun (WGS) entry which is preliminary data.</text>
</comment>
<dbReference type="EMBL" id="NOJZ02000007">
    <property type="protein sequence ID" value="RDY23870.1"/>
    <property type="molecule type" value="Genomic_DNA"/>
</dbReference>
<evidence type="ECO:0000256" key="4">
    <source>
        <dbReference type="ARBA" id="ARBA00022729"/>
    </source>
</evidence>
<protein>
    <recommendedName>
        <fullName evidence="8">AlgX/AlgJ SGNH hydrolase-like domain-containing protein</fullName>
    </recommendedName>
</protein>
<keyword evidence="6" id="KW-0016">Alginate biosynthesis</keyword>
<feature type="transmembrane region" description="Helical" evidence="7">
    <location>
        <begin position="7"/>
        <end position="26"/>
    </location>
</feature>
<evidence type="ECO:0000256" key="1">
    <source>
        <dbReference type="ARBA" id="ARBA00004418"/>
    </source>
</evidence>
<keyword evidence="10" id="KW-1185">Reference proteome</keyword>
<comment type="pathway">
    <text evidence="2">Glycan biosynthesis; alginate biosynthesis.</text>
</comment>
<dbReference type="RefSeq" id="WP_095405089.1">
    <property type="nucleotide sequence ID" value="NZ_NOJZ02000007.1"/>
</dbReference>
<dbReference type="AlphaFoldDB" id="A0A255IJD6"/>
<accession>A0A255IJD6</accession>
<keyword evidence="7" id="KW-0812">Transmembrane</keyword>
<keyword evidence="3" id="KW-0808">Transferase</keyword>
<name>A0A255IJD6_9FIRM</name>
<dbReference type="GO" id="GO:0016740">
    <property type="term" value="F:transferase activity"/>
    <property type="evidence" value="ECO:0007669"/>
    <property type="project" value="UniProtKB-KW"/>
</dbReference>
<evidence type="ECO:0000313" key="9">
    <source>
        <dbReference type="EMBL" id="RDY23870.1"/>
    </source>
</evidence>
<dbReference type="UniPathway" id="UPA00286"/>
<sequence>MNKRKAKWIAIPFIIMLMGIFFINIINRDKEVSISENRTLQQMPTIKDIKQGKFISKFENYFSDQFAFREELSNFYTNVKMALGANKIKSYYVLDNNWILPTPAKIISDKDLKATADQINELSKIGKDTNKQIFYASTPHKESMLSHLYPKYTNGLDNSLNNKNKFKEYINKDIVKFIDVDKYFLNKFSKSEMENLYFKTDHHWNGIGAFEGFKNIIEEMNIVDNVSWDNYTTTLFDKGYFLGSYNKNLNKIVKVDETIPYVHLKDKPKYKYFKYNGKTEKEVNEEDVVATRRNEDEILYGGAYMFGNACSILKIRNENALCNKKIIIFRDSYQAPTSWLYADIFSEVQLVDPRYTETLGMSIDEIMRDSDADIAMFMFDNTDFKMMIDVMKEQRQKN</sequence>
<proteinExistence type="predicted"/>
<organism evidence="9 10">
    <name type="scientific">Romboutsia maritimum</name>
    <dbReference type="NCBI Taxonomy" id="2020948"/>
    <lineage>
        <taxon>Bacteria</taxon>
        <taxon>Bacillati</taxon>
        <taxon>Bacillota</taxon>
        <taxon>Clostridia</taxon>
        <taxon>Peptostreptococcales</taxon>
        <taxon>Peptostreptococcaceae</taxon>
        <taxon>Romboutsia</taxon>
    </lineage>
</organism>